<dbReference type="InterPro" id="IPR027482">
    <property type="entry name" value="Sec1-like_dom2"/>
</dbReference>
<sequence length="701" mass="80557">MSDLIELQKNLIVNTLQEVHTQHDIKFLVIDDFVDDLLDSLFADRNELLTFVTAVDRIDSPKRKGEPSVEVIYLLRATKFNINCMDADFGNHTPKYKRAHIRFLSEFPQNLVEHFNKRRYVTSNTADLKIVNCAFTPKEFQYFETHGIDRPLQVFYNPTCKSLIDIGIYKTVQSLLNVCIITGEYPIVRYSEPTAEEYALNEATLLAKRVAIAFQQELDNYTRDHSDFPPQSSRPRAIMLITDRVLDLFSPVLHDFTYQAIAYDVSKSINTNTNVYSYQVENEAGTMEPKKSVISDLVDPDWVTMKHLHIVDASEYLTSKVNELIAKNPLLVDRGNVKDTSDLLNVVAHLKDFDEERRRIALHRTLLDECFEHSKTCNLAEHAEIEQILAGFGTEFDGEKCKHITEKFIEHLSDSNSGVTDKVRYIIEYALYRGGIIELDFIKLLAFIGIDKSNTWFSHFMQLFKNFNYLGFKLMKDRPKDKPFQKEWMHDTIVNDSTIYQTSRYIPSAGILLGKVITNPLLLKEEQFPYVKDKPIELLEADIANSLSMKSAQPASLRNPRHKAAWAKTTTHPKGNRQRFFFYVIGGVTHSEIRACCEQSKLNNKDVFIGSDSIWTPLKFMSNVEDLTKPRELLRLIYDVPVREEPPEFLTASNPTNVAAPKHVHTVSKSQPSRTNGIDAAKKESQPVKKQSKFSRLLKRK</sequence>
<feature type="region of interest" description="Disordered" evidence="2">
    <location>
        <begin position="663"/>
        <end position="701"/>
    </location>
</feature>
<protein>
    <submittedName>
        <fullName evidence="3">WGS project CCBQ000000000 data, contig 00102</fullName>
    </submittedName>
</protein>
<evidence type="ECO:0000256" key="1">
    <source>
        <dbReference type="ARBA" id="ARBA00009884"/>
    </source>
</evidence>
<comment type="caution">
    <text evidence="3">The sequence shown here is derived from an EMBL/GenBank/DDBJ whole genome shotgun (WGS) entry which is preliminary data.</text>
</comment>
<dbReference type="Pfam" id="PF00995">
    <property type="entry name" value="Sec1"/>
    <property type="match status" value="1"/>
</dbReference>
<reference evidence="3 4" key="1">
    <citation type="submission" date="2014-03" db="EMBL/GenBank/DDBJ databases">
        <title>The genome of Kluyveromyces dobzhanskii.</title>
        <authorList>
            <person name="Nystedt B."/>
            <person name="Astrom S."/>
        </authorList>
    </citation>
    <scope>NUCLEOTIDE SEQUENCE [LARGE SCALE GENOMIC DNA]</scope>
    <source>
        <strain evidence="3 4">CBS 2104</strain>
    </source>
</reference>
<name>A0A0A8L6X7_9SACH</name>
<dbReference type="AlphaFoldDB" id="A0A0A8L6X7"/>
<dbReference type="Gene3D" id="3.40.50.2060">
    <property type="match status" value="1"/>
</dbReference>
<dbReference type="EMBL" id="CCBQ010000027">
    <property type="protein sequence ID" value="CDO94010.1"/>
    <property type="molecule type" value="Genomic_DNA"/>
</dbReference>
<comment type="similarity">
    <text evidence="1">Belongs to the STXBP/unc-18/SEC1 family.</text>
</comment>
<evidence type="ECO:0000313" key="4">
    <source>
        <dbReference type="Proteomes" id="UP000031516"/>
    </source>
</evidence>
<evidence type="ECO:0000313" key="3">
    <source>
        <dbReference type="EMBL" id="CDO94010.1"/>
    </source>
</evidence>
<dbReference type="Gene3D" id="3.90.830.10">
    <property type="entry name" value="Syntaxin Binding Protein 1, Chain A, domain 2"/>
    <property type="match status" value="1"/>
</dbReference>
<dbReference type="InterPro" id="IPR043154">
    <property type="entry name" value="Sec-1-like_dom1"/>
</dbReference>
<dbReference type="PIRSF" id="PIRSF005715">
    <property type="entry name" value="VPS45_Sec1"/>
    <property type="match status" value="1"/>
</dbReference>
<organism evidence="3 4">
    <name type="scientific">Kluyveromyces dobzhanskii CBS 2104</name>
    <dbReference type="NCBI Taxonomy" id="1427455"/>
    <lineage>
        <taxon>Eukaryota</taxon>
        <taxon>Fungi</taxon>
        <taxon>Dikarya</taxon>
        <taxon>Ascomycota</taxon>
        <taxon>Saccharomycotina</taxon>
        <taxon>Saccharomycetes</taxon>
        <taxon>Saccharomycetales</taxon>
        <taxon>Saccharomycetaceae</taxon>
        <taxon>Kluyveromyces</taxon>
    </lineage>
</organism>
<dbReference type="GO" id="GO:0016192">
    <property type="term" value="P:vesicle-mediated transport"/>
    <property type="evidence" value="ECO:0007669"/>
    <property type="project" value="InterPro"/>
</dbReference>
<dbReference type="InterPro" id="IPR036045">
    <property type="entry name" value="Sec1-like_sf"/>
</dbReference>
<dbReference type="PANTHER" id="PTHR11679">
    <property type="entry name" value="VESICLE PROTEIN SORTING-ASSOCIATED"/>
    <property type="match status" value="1"/>
</dbReference>
<gene>
    <name evidence="3" type="ORF">KLDO_g2296</name>
</gene>
<feature type="compositionally biased region" description="Polar residues" evidence="2">
    <location>
        <begin position="667"/>
        <end position="676"/>
    </location>
</feature>
<dbReference type="SUPFAM" id="SSF56815">
    <property type="entry name" value="Sec1/munc18-like (SM) proteins"/>
    <property type="match status" value="1"/>
</dbReference>
<dbReference type="Gene3D" id="3.40.50.1910">
    <property type="match status" value="1"/>
</dbReference>
<feature type="compositionally biased region" description="Basic residues" evidence="2">
    <location>
        <begin position="690"/>
        <end position="701"/>
    </location>
</feature>
<dbReference type="InterPro" id="IPR001619">
    <property type="entry name" value="Sec1-like"/>
</dbReference>
<dbReference type="InterPro" id="IPR043127">
    <property type="entry name" value="Sec-1-like_dom3a"/>
</dbReference>
<dbReference type="OrthoDB" id="2228at2759"/>
<accession>A0A0A8L6X7</accession>
<keyword evidence="4" id="KW-1185">Reference proteome</keyword>
<evidence type="ECO:0000256" key="2">
    <source>
        <dbReference type="SAM" id="MobiDB-lite"/>
    </source>
</evidence>
<dbReference type="Proteomes" id="UP000031516">
    <property type="component" value="Unassembled WGS sequence"/>
</dbReference>
<dbReference type="Gene3D" id="1.25.40.60">
    <property type="match status" value="1"/>
</dbReference>
<proteinExistence type="inferred from homology"/>